<keyword evidence="2" id="KW-1185">Reference proteome</keyword>
<dbReference type="PANTHER" id="PTHR41729:SF1">
    <property type="entry name" value="GLUTAMYL-TRNA SYNTHETASE"/>
    <property type="match status" value="1"/>
</dbReference>
<dbReference type="RefSeq" id="WP_178931861.1">
    <property type="nucleotide sequence ID" value="NZ_JACBAZ010000002.1"/>
</dbReference>
<sequence length="197" mass="22547">MNEQQRIRLAFERFDAANAEDPNLIEVDGQAAPKELVFSRRLTDWVMALQPDASEALQLASRCQHLCRWQVPRSSQPMGRAGYLKWRAGLKQFHAEKSGEILEALGFDQQTIARVQELNLKKNLKKDAECQTIEDALCLVFLQYQFDDLIADTESEKMIRIVKKTWAKMSEQGQQAAMKLDYSPLAMQMLEQSVLPS</sequence>
<organism evidence="1 2">
    <name type="scientific">Oceaniferula marina</name>
    <dbReference type="NCBI Taxonomy" id="2748318"/>
    <lineage>
        <taxon>Bacteria</taxon>
        <taxon>Pseudomonadati</taxon>
        <taxon>Verrucomicrobiota</taxon>
        <taxon>Verrucomicrobiia</taxon>
        <taxon>Verrucomicrobiales</taxon>
        <taxon>Verrucomicrobiaceae</taxon>
        <taxon>Oceaniferula</taxon>
    </lineage>
</organism>
<accession>A0A851GHJ6</accession>
<gene>
    <name evidence="1" type="ORF">HW115_06945</name>
</gene>
<evidence type="ECO:0000313" key="2">
    <source>
        <dbReference type="Proteomes" id="UP000557872"/>
    </source>
</evidence>
<dbReference type="InterPro" id="IPR025255">
    <property type="entry name" value="DUF4202"/>
</dbReference>
<name>A0A851GHJ6_9BACT</name>
<protein>
    <submittedName>
        <fullName evidence="1">DUF4202 domain-containing protein</fullName>
    </submittedName>
</protein>
<reference evidence="1 2" key="1">
    <citation type="submission" date="2020-07" db="EMBL/GenBank/DDBJ databases">
        <title>Roseicoccus Jingziensis gen. nov., sp. nov., isolated from coastal seawater.</title>
        <authorList>
            <person name="Feng X."/>
        </authorList>
    </citation>
    <scope>NUCLEOTIDE SEQUENCE [LARGE SCALE GENOMIC DNA]</scope>
    <source>
        <strain evidence="1 2">N1E253</strain>
    </source>
</reference>
<dbReference type="AlphaFoldDB" id="A0A851GHJ6"/>
<dbReference type="Proteomes" id="UP000557872">
    <property type="component" value="Unassembled WGS sequence"/>
</dbReference>
<evidence type="ECO:0000313" key="1">
    <source>
        <dbReference type="EMBL" id="NWK55341.1"/>
    </source>
</evidence>
<dbReference type="Pfam" id="PF13875">
    <property type="entry name" value="DUF4202"/>
    <property type="match status" value="1"/>
</dbReference>
<proteinExistence type="predicted"/>
<dbReference type="PANTHER" id="PTHR41729">
    <property type="entry name" value="GLUTAMYL-TRNA SYNTHETASE"/>
    <property type="match status" value="1"/>
</dbReference>
<comment type="caution">
    <text evidence="1">The sequence shown here is derived from an EMBL/GenBank/DDBJ whole genome shotgun (WGS) entry which is preliminary data.</text>
</comment>
<dbReference type="EMBL" id="JACBAZ010000002">
    <property type="protein sequence ID" value="NWK55341.1"/>
    <property type="molecule type" value="Genomic_DNA"/>
</dbReference>